<feature type="coiled-coil region" evidence="3">
    <location>
        <begin position="225"/>
        <end position="261"/>
    </location>
</feature>
<dbReference type="Gene3D" id="2.40.50.100">
    <property type="match status" value="1"/>
</dbReference>
<dbReference type="PANTHER" id="PTHR32347">
    <property type="entry name" value="EFFLUX SYSTEM COMPONENT YKNX-RELATED"/>
    <property type="match status" value="1"/>
</dbReference>
<dbReference type="AlphaFoldDB" id="A0A4Z0M287"/>
<dbReference type="Proteomes" id="UP000298050">
    <property type="component" value="Unassembled WGS sequence"/>
</dbReference>
<dbReference type="PANTHER" id="PTHR32347:SF14">
    <property type="entry name" value="EFFLUX SYSTEM COMPONENT YKNX-RELATED"/>
    <property type="match status" value="1"/>
</dbReference>
<dbReference type="Gene3D" id="2.40.30.170">
    <property type="match status" value="1"/>
</dbReference>
<comment type="caution">
    <text evidence="5">The sequence shown here is derived from an EMBL/GenBank/DDBJ whole genome shotgun (WGS) entry which is preliminary data.</text>
</comment>
<organism evidence="5 6">
    <name type="scientific">Mangrovimicrobium sediminis</name>
    <dbReference type="NCBI Taxonomy" id="2562682"/>
    <lineage>
        <taxon>Bacteria</taxon>
        <taxon>Pseudomonadati</taxon>
        <taxon>Pseudomonadota</taxon>
        <taxon>Gammaproteobacteria</taxon>
        <taxon>Cellvibrionales</taxon>
        <taxon>Halieaceae</taxon>
        <taxon>Mangrovimicrobium</taxon>
    </lineage>
</organism>
<evidence type="ECO:0000256" key="4">
    <source>
        <dbReference type="SAM" id="Phobius"/>
    </source>
</evidence>
<dbReference type="GO" id="GO:0030313">
    <property type="term" value="C:cell envelope"/>
    <property type="evidence" value="ECO:0007669"/>
    <property type="project" value="UniProtKB-SubCell"/>
</dbReference>
<dbReference type="GO" id="GO:0015562">
    <property type="term" value="F:efflux transmembrane transporter activity"/>
    <property type="evidence" value="ECO:0007669"/>
    <property type="project" value="InterPro"/>
</dbReference>
<dbReference type="EMBL" id="SRLE01000007">
    <property type="protein sequence ID" value="TGD73554.1"/>
    <property type="molecule type" value="Genomic_DNA"/>
</dbReference>
<evidence type="ECO:0000256" key="1">
    <source>
        <dbReference type="ARBA" id="ARBA00004196"/>
    </source>
</evidence>
<dbReference type="Gene3D" id="2.40.420.20">
    <property type="match status" value="1"/>
</dbReference>
<keyword evidence="2 3" id="KW-0175">Coiled coil</keyword>
<protein>
    <submittedName>
        <fullName evidence="5">HlyD family efflux transporter periplasmic adaptor subunit</fullName>
    </submittedName>
</protein>
<sequence>MDRKCFPFRTGVHPGTPPAIHPRNANCKRENEDCHPCPNWSPARTTCPGSARCRSTCCCSRRRYWAWPPSPAAVARSIPVSNPAQPPGKPVIKDTSAQDITLATGGGRRKRIALTAIAALAGLVLAGSALATWLRAEVSVDSARLRLAEVRAGDLVRDVSVNGRVVAGFSPALYAPVAGTVSFAVRAGDYVEQDQVLAQIDSPQLANELAQEKARLQRLDIDVKRQAIQNRMNDLTARKDLAQAEVALNAAKREYQRNQQAWDKGAINEVDLLRAKDEWSSAQIAFDHAGEETTLNRSAWEFEQRTRELELEQQRLLVAELERVYGRLQVRAPIAGMVGSLLVADKTSVADNTALLNVVDLSQLEVEADVPEIYADTLGPGMAAVVRVGTDELPGTVTAISPEIVAGQVAARIRFDGELPQGLRQNQRLRTRLLLDEHRDTLMVTRGPFVDEGAGRIAYVVEDDYARRVQITTGLTSVSDVEVLDGLAPGDTIVISSMAQFRNAERVRLR</sequence>
<evidence type="ECO:0000313" key="6">
    <source>
        <dbReference type="Proteomes" id="UP000298050"/>
    </source>
</evidence>
<dbReference type="OrthoDB" id="5752864at2"/>
<evidence type="ECO:0000256" key="2">
    <source>
        <dbReference type="ARBA" id="ARBA00023054"/>
    </source>
</evidence>
<gene>
    <name evidence="5" type="ORF">E4634_11045</name>
</gene>
<keyword evidence="4" id="KW-0812">Transmembrane</keyword>
<keyword evidence="6" id="KW-1185">Reference proteome</keyword>
<proteinExistence type="predicted"/>
<comment type="subcellular location">
    <subcellularLocation>
        <location evidence="1">Cell envelope</location>
    </subcellularLocation>
</comment>
<keyword evidence="4" id="KW-1133">Transmembrane helix</keyword>
<accession>A0A4Z0M287</accession>
<reference evidence="5 6" key="1">
    <citation type="submission" date="2019-04" db="EMBL/GenBank/DDBJ databases">
        <title>Taxonomy of novel Haliea sp. from mangrove soil of West Coast of India.</title>
        <authorList>
            <person name="Verma A."/>
            <person name="Kumar P."/>
            <person name="Krishnamurthi S."/>
        </authorList>
    </citation>
    <scope>NUCLEOTIDE SEQUENCE [LARGE SCALE GENOMIC DNA]</scope>
    <source>
        <strain evidence="5 6">SAOS-164</strain>
    </source>
</reference>
<name>A0A4Z0M287_9GAMM</name>
<evidence type="ECO:0000256" key="3">
    <source>
        <dbReference type="SAM" id="Coils"/>
    </source>
</evidence>
<dbReference type="InterPro" id="IPR050465">
    <property type="entry name" value="UPF0194_transport"/>
</dbReference>
<feature type="transmembrane region" description="Helical" evidence="4">
    <location>
        <begin position="112"/>
        <end position="134"/>
    </location>
</feature>
<evidence type="ECO:0000313" key="5">
    <source>
        <dbReference type="EMBL" id="TGD73554.1"/>
    </source>
</evidence>
<keyword evidence="4" id="KW-0472">Membrane</keyword>